<evidence type="ECO:0000259" key="1">
    <source>
        <dbReference type="Pfam" id="PF04326"/>
    </source>
</evidence>
<dbReference type="Gene3D" id="3.30.950.30">
    <property type="entry name" value="Schlafen, AAA domain"/>
    <property type="match status" value="1"/>
</dbReference>
<dbReference type="EMBL" id="LAZR01000108">
    <property type="protein sequence ID" value="KKN90667.1"/>
    <property type="molecule type" value="Genomic_DNA"/>
</dbReference>
<feature type="domain" description="Schlafen AlbA-2" evidence="1">
    <location>
        <begin position="24"/>
        <end position="151"/>
    </location>
</feature>
<dbReference type="PANTHER" id="PTHR30595">
    <property type="entry name" value="GLPR-RELATED TRANSCRIPTIONAL REPRESSOR"/>
    <property type="match status" value="1"/>
</dbReference>
<gene>
    <name evidence="2" type="ORF">LCGC14_0226100</name>
</gene>
<name>A0A0F9UT31_9ZZZZ</name>
<evidence type="ECO:0000313" key="2">
    <source>
        <dbReference type="EMBL" id="KKN90667.1"/>
    </source>
</evidence>
<accession>A0A0F9UT31</accession>
<dbReference type="InterPro" id="IPR038461">
    <property type="entry name" value="Schlafen_AlbA_2_dom_sf"/>
</dbReference>
<protein>
    <recommendedName>
        <fullName evidence="1">Schlafen AlbA-2 domain-containing protein</fullName>
    </recommendedName>
</protein>
<dbReference type="AlphaFoldDB" id="A0A0F9UT31"/>
<dbReference type="InterPro" id="IPR007421">
    <property type="entry name" value="Schlafen_AlbA_2_dom"/>
</dbReference>
<comment type="caution">
    <text evidence="2">The sequence shown here is derived from an EMBL/GenBank/DDBJ whole genome shotgun (WGS) entry which is preliminary data.</text>
</comment>
<dbReference type="Pfam" id="PF04326">
    <property type="entry name" value="SLFN_AlbA_2"/>
    <property type="match status" value="1"/>
</dbReference>
<dbReference type="PANTHER" id="PTHR30595:SF6">
    <property type="entry name" value="SCHLAFEN ALBA-2 DOMAIN-CONTAINING PROTEIN"/>
    <property type="match status" value="1"/>
</dbReference>
<proteinExistence type="predicted"/>
<reference evidence="2" key="1">
    <citation type="journal article" date="2015" name="Nature">
        <title>Complex archaea that bridge the gap between prokaryotes and eukaryotes.</title>
        <authorList>
            <person name="Spang A."/>
            <person name="Saw J.H."/>
            <person name="Jorgensen S.L."/>
            <person name="Zaremba-Niedzwiedzka K."/>
            <person name="Martijn J."/>
            <person name="Lind A.E."/>
            <person name="van Eijk R."/>
            <person name="Schleper C."/>
            <person name="Guy L."/>
            <person name="Ettema T.J."/>
        </authorList>
    </citation>
    <scope>NUCLEOTIDE SEQUENCE</scope>
</reference>
<organism evidence="2">
    <name type="scientific">marine sediment metagenome</name>
    <dbReference type="NCBI Taxonomy" id="412755"/>
    <lineage>
        <taxon>unclassified sequences</taxon>
        <taxon>metagenomes</taxon>
        <taxon>ecological metagenomes</taxon>
    </lineage>
</organism>
<sequence>MITTPIASITKQDIEGLVTNKVIESRYIEYKRDLPTSKGDSDFKCLAEICAFANTDGGHILFGVPEHQGVPIPPLGLGSIDVDQEKERLKNLIRDRIVPRLASPEMKVIWDLQNGPVLVLHIPRSWSAPHMVTGKKLSFYVRTSSGKDPMDYRQLNDAFLVRGETSRRLRQFRDERAASLLGSNIQSPIALPSEPLALLIIYPLSACSETSFINMQNFSPRDVRLPPLGFDGGDRRYNIDGYLVYYQGRGGQQLRSGYCQLHRSGVIESASSAVFVDTQHGRMLSIPLFERYTVEAVKQYLASLEALEVQLPAFVMGAIVGAKGMGRAGGYRDDHPIDRDIVTLPDVIVEDFSCDVPRTLRPLFDGVCNACGLPGSTSYNEEGEWQARM</sequence>